<dbReference type="GO" id="GO:0006000">
    <property type="term" value="P:fructose metabolic process"/>
    <property type="evidence" value="ECO:0007669"/>
    <property type="project" value="InterPro"/>
</dbReference>
<keyword evidence="3" id="KW-0175">Coiled coil</keyword>
<sequence>MKTSSLPTEKYMPRRKSARFTPPTDPATAPLPPTTASDHLLHDMTSPPTSPALSTASISSSNGSPLQNGHGVKRLTRDNRTMSERKLFTPTADKLVLVMVGLPARGKSFIAKKLWKFLCWKGLKCEVFNVGQLRRTLCEGTQDHTFFDPNNARAKEERELLAMQSLQQVQDWLRGSGGSKGGDIAIFDATNTTKKRRQALLDSFDMFSTINKMSVRVVFVESICTNEAVINANITQKVTSSPDYRTMSVEEAIADLKQRMKNYEAAYEALEDEEGISYIKLFDLQSKVHAKGIYGHVAKSILPYMMSFHIEHRPIWLVRAGHCTEVRKDFRAIDKDPCIASRSARLSPLGVEFARSLAAFVEDRTAVCIENMGVMHPDDDTPSETLVMTSTLPRAVETAQFLPEGRRVQVATLNPLDKGECYGMSMDQMKEQMPEAYEAYEKDPWKTRFPGGESYYDLMLRVEPILIDIEQHTGPVMVISHISTLQVLYSYFLGVPIESCADLEIPFHSVLELVPNQDGWTKTDLLEDLVRVLQCARSHDRPVLILDLVFVSFALQHDLEVKTVRDSKAEATLRFFTIGAWKVTVSVTGSNTRWLMPKSRVEFVPGSAPPADFSEVVGPVTTPFIVENVKTLGTDAGTCWIVNAAGTTVGLASRSTTDRVFERCTCPKKYTDGETTTSGRMISVSNRIVCTDRFVNLIIN</sequence>
<feature type="compositionally biased region" description="Basic and acidic residues" evidence="4">
    <location>
        <begin position="75"/>
        <end position="85"/>
    </location>
</feature>
<evidence type="ECO:0000313" key="7">
    <source>
        <dbReference type="Proteomes" id="UP000019132"/>
    </source>
</evidence>
<evidence type="ECO:0000313" key="6">
    <source>
        <dbReference type="EnsemblProtists" id="PYU1_T001258"/>
    </source>
</evidence>
<evidence type="ECO:0000256" key="2">
    <source>
        <dbReference type="ARBA" id="ARBA00022840"/>
    </source>
</evidence>
<reference evidence="6" key="3">
    <citation type="submission" date="2015-02" db="UniProtKB">
        <authorList>
            <consortium name="EnsemblProtists"/>
        </authorList>
    </citation>
    <scope>IDENTIFICATION</scope>
    <source>
        <strain evidence="6">DAOM BR144</strain>
    </source>
</reference>
<accession>K3W8G7</accession>
<feature type="domain" description="6-phosphofructo-2-kinase" evidence="5">
    <location>
        <begin position="91"/>
        <end position="310"/>
    </location>
</feature>
<dbReference type="InterPro" id="IPR013079">
    <property type="entry name" value="6Phosfructo_kin"/>
</dbReference>
<dbReference type="FunFam" id="3.40.50.300:FF:000644">
    <property type="entry name" value="GpmB, Fructose-2,6-bisphosphatase"/>
    <property type="match status" value="1"/>
</dbReference>
<organism evidence="6 7">
    <name type="scientific">Globisporangium ultimum (strain ATCC 200006 / CBS 805.95 / DAOM BR144)</name>
    <name type="common">Pythium ultimum</name>
    <dbReference type="NCBI Taxonomy" id="431595"/>
    <lineage>
        <taxon>Eukaryota</taxon>
        <taxon>Sar</taxon>
        <taxon>Stramenopiles</taxon>
        <taxon>Oomycota</taxon>
        <taxon>Peronosporomycetes</taxon>
        <taxon>Pythiales</taxon>
        <taxon>Pythiaceae</taxon>
        <taxon>Globisporangium</taxon>
    </lineage>
</organism>
<dbReference type="InterPro" id="IPR003094">
    <property type="entry name" value="6Pfruct_kin"/>
</dbReference>
<evidence type="ECO:0000259" key="5">
    <source>
        <dbReference type="Pfam" id="PF01591"/>
    </source>
</evidence>
<dbReference type="Pfam" id="PF01591">
    <property type="entry name" value="6PF2K"/>
    <property type="match status" value="1"/>
</dbReference>
<reference evidence="7" key="2">
    <citation type="submission" date="2010-04" db="EMBL/GenBank/DDBJ databases">
        <authorList>
            <person name="Buell R."/>
            <person name="Hamilton J."/>
            <person name="Hostetler J."/>
        </authorList>
    </citation>
    <scope>NUCLEOTIDE SEQUENCE [LARGE SCALE GENOMIC DNA]</scope>
    <source>
        <strain evidence="7">DAOM:BR144</strain>
    </source>
</reference>
<keyword evidence="1" id="KW-0547">Nucleotide-binding</keyword>
<dbReference type="eggNOG" id="KOG0234">
    <property type="taxonomic scope" value="Eukaryota"/>
</dbReference>
<dbReference type="SUPFAM" id="SSF52540">
    <property type="entry name" value="P-loop containing nucleoside triphosphate hydrolases"/>
    <property type="match status" value="1"/>
</dbReference>
<evidence type="ECO:0000256" key="3">
    <source>
        <dbReference type="SAM" id="Coils"/>
    </source>
</evidence>
<dbReference type="PRINTS" id="PR00991">
    <property type="entry name" value="6PFRUCTKNASE"/>
</dbReference>
<evidence type="ECO:0000256" key="1">
    <source>
        <dbReference type="ARBA" id="ARBA00022741"/>
    </source>
</evidence>
<name>K3W8G7_GLOUD</name>
<dbReference type="GO" id="GO:0005524">
    <property type="term" value="F:ATP binding"/>
    <property type="evidence" value="ECO:0007669"/>
    <property type="project" value="UniProtKB-KW"/>
</dbReference>
<dbReference type="Proteomes" id="UP000019132">
    <property type="component" value="Unassembled WGS sequence"/>
</dbReference>
<dbReference type="GO" id="GO:0006003">
    <property type="term" value="P:fructose 2,6-bisphosphate metabolic process"/>
    <property type="evidence" value="ECO:0007669"/>
    <property type="project" value="InterPro"/>
</dbReference>
<dbReference type="EMBL" id="GL376626">
    <property type="status" value="NOT_ANNOTATED_CDS"/>
    <property type="molecule type" value="Genomic_DNA"/>
</dbReference>
<proteinExistence type="predicted"/>
<dbReference type="AlphaFoldDB" id="K3W8G7"/>
<feature type="region of interest" description="Disordered" evidence="4">
    <location>
        <begin position="1"/>
        <end position="85"/>
    </location>
</feature>
<keyword evidence="7" id="KW-1185">Reference proteome</keyword>
<feature type="compositionally biased region" description="Pro residues" evidence="4">
    <location>
        <begin position="23"/>
        <end position="33"/>
    </location>
</feature>
<dbReference type="GO" id="GO:0003873">
    <property type="term" value="F:6-phosphofructo-2-kinase activity"/>
    <property type="evidence" value="ECO:0007669"/>
    <property type="project" value="InterPro"/>
</dbReference>
<dbReference type="GO" id="GO:0005829">
    <property type="term" value="C:cytosol"/>
    <property type="evidence" value="ECO:0007669"/>
    <property type="project" value="TreeGrafter"/>
</dbReference>
<dbReference type="InterPro" id="IPR013078">
    <property type="entry name" value="His_Pase_superF_clade-1"/>
</dbReference>
<dbReference type="SUPFAM" id="SSF53254">
    <property type="entry name" value="Phosphoglycerate mutase-like"/>
    <property type="match status" value="1"/>
</dbReference>
<protein>
    <recommendedName>
        <fullName evidence="5">6-phosphofructo-2-kinase domain-containing protein</fullName>
    </recommendedName>
</protein>
<dbReference type="Gene3D" id="3.40.50.1240">
    <property type="entry name" value="Phosphoglycerate mutase-like"/>
    <property type="match status" value="1"/>
</dbReference>
<dbReference type="CDD" id="cd07067">
    <property type="entry name" value="HP_PGM_like"/>
    <property type="match status" value="1"/>
</dbReference>
<dbReference type="PANTHER" id="PTHR10606:SF49">
    <property type="entry name" value="6-PHOSPHOFRUCTO-2-KINASE DOMAIN-CONTAINING PROTEIN"/>
    <property type="match status" value="1"/>
</dbReference>
<dbReference type="GO" id="GO:0004331">
    <property type="term" value="F:fructose-2,6-bisphosphate 2-phosphatase activity"/>
    <property type="evidence" value="ECO:0007669"/>
    <property type="project" value="TreeGrafter"/>
</dbReference>
<reference evidence="7" key="1">
    <citation type="journal article" date="2010" name="Genome Biol.">
        <title>Genome sequence of the necrotrophic plant pathogen Pythium ultimum reveals original pathogenicity mechanisms and effector repertoire.</title>
        <authorList>
            <person name="Levesque C.A."/>
            <person name="Brouwer H."/>
            <person name="Cano L."/>
            <person name="Hamilton J.P."/>
            <person name="Holt C."/>
            <person name="Huitema E."/>
            <person name="Raffaele S."/>
            <person name="Robideau G.P."/>
            <person name="Thines M."/>
            <person name="Win J."/>
            <person name="Zerillo M.M."/>
            <person name="Beakes G.W."/>
            <person name="Boore J.L."/>
            <person name="Busam D."/>
            <person name="Dumas B."/>
            <person name="Ferriera S."/>
            <person name="Fuerstenberg S.I."/>
            <person name="Gachon C.M."/>
            <person name="Gaulin E."/>
            <person name="Govers F."/>
            <person name="Grenville-Briggs L."/>
            <person name="Horner N."/>
            <person name="Hostetler J."/>
            <person name="Jiang R.H."/>
            <person name="Johnson J."/>
            <person name="Krajaejun T."/>
            <person name="Lin H."/>
            <person name="Meijer H.J."/>
            <person name="Moore B."/>
            <person name="Morris P."/>
            <person name="Phuntmart V."/>
            <person name="Puiu D."/>
            <person name="Shetty J."/>
            <person name="Stajich J.E."/>
            <person name="Tripathy S."/>
            <person name="Wawra S."/>
            <person name="van West P."/>
            <person name="Whitty B.R."/>
            <person name="Coutinho P.M."/>
            <person name="Henrissat B."/>
            <person name="Martin F."/>
            <person name="Thomas P.D."/>
            <person name="Tyler B.M."/>
            <person name="De Vries R.P."/>
            <person name="Kamoun S."/>
            <person name="Yandell M."/>
            <person name="Tisserat N."/>
            <person name="Buell C.R."/>
        </authorList>
    </citation>
    <scope>NUCLEOTIDE SEQUENCE</scope>
    <source>
        <strain evidence="7">DAOM:BR144</strain>
    </source>
</reference>
<evidence type="ECO:0000256" key="4">
    <source>
        <dbReference type="SAM" id="MobiDB-lite"/>
    </source>
</evidence>
<dbReference type="InterPro" id="IPR029033">
    <property type="entry name" value="His_PPase_superfam"/>
</dbReference>
<dbReference type="Pfam" id="PF00300">
    <property type="entry name" value="His_Phos_1"/>
    <property type="match status" value="1"/>
</dbReference>
<dbReference type="OMA" id="RETICRE"/>
<dbReference type="Gene3D" id="3.40.50.300">
    <property type="entry name" value="P-loop containing nucleotide triphosphate hydrolases"/>
    <property type="match status" value="1"/>
</dbReference>
<keyword evidence="2" id="KW-0067">ATP-binding</keyword>
<feature type="compositionally biased region" description="Low complexity" evidence="4">
    <location>
        <begin position="45"/>
        <end position="65"/>
    </location>
</feature>
<dbReference type="HOGENOM" id="CLU_394076_0_0_1"/>
<dbReference type="InParanoid" id="K3W8G7"/>
<dbReference type="STRING" id="431595.K3W8G7"/>
<dbReference type="PANTHER" id="PTHR10606">
    <property type="entry name" value="6-PHOSPHOFRUCTO-2-KINASE/FRUCTOSE-2,6-BISPHOSPHATASE"/>
    <property type="match status" value="1"/>
</dbReference>
<dbReference type="InterPro" id="IPR027417">
    <property type="entry name" value="P-loop_NTPase"/>
</dbReference>
<dbReference type="FunFam" id="3.40.50.1240:FF:000057">
    <property type="entry name" value="6-phosphofructo-2-kinase/fructose-2, 6-biphosphatase, putative"/>
    <property type="match status" value="1"/>
</dbReference>
<feature type="coiled-coil region" evidence="3">
    <location>
        <begin position="246"/>
        <end position="273"/>
    </location>
</feature>
<dbReference type="VEuPathDB" id="FungiDB:PYU1_G001258"/>
<dbReference type="EnsemblProtists" id="PYU1_T001258">
    <property type="protein sequence ID" value="PYU1_T001258"/>
    <property type="gene ID" value="PYU1_G001258"/>
</dbReference>